<gene>
    <name evidence="1" type="ORF">I5589_03025</name>
</gene>
<dbReference type="RefSeq" id="WP_200090924.1">
    <property type="nucleotide sequence ID" value="NZ_JADVKH010000004.1"/>
</dbReference>
<organism evidence="1 2">
    <name type="scientific">Burkholderia vietnamiensis</name>
    <dbReference type="NCBI Taxonomy" id="60552"/>
    <lineage>
        <taxon>Bacteria</taxon>
        <taxon>Pseudomonadati</taxon>
        <taxon>Pseudomonadota</taxon>
        <taxon>Betaproteobacteria</taxon>
        <taxon>Burkholderiales</taxon>
        <taxon>Burkholderiaceae</taxon>
        <taxon>Burkholderia</taxon>
        <taxon>Burkholderia cepacia complex</taxon>
    </lineage>
</organism>
<keyword evidence="2" id="KW-1185">Reference proteome</keyword>
<proteinExistence type="predicted"/>
<evidence type="ECO:0000313" key="2">
    <source>
        <dbReference type="Proteomes" id="UP000808215"/>
    </source>
</evidence>
<reference evidence="1 2" key="1">
    <citation type="submission" date="2020-11" db="EMBL/GenBank/DDBJ databases">
        <title>Enhanced detection system for hospital associated transmission using whole genome sequencing surveillance.</title>
        <authorList>
            <person name="Harrison L.H."/>
            <person name="Van Tyne D."/>
            <person name="Marsh J.W."/>
            <person name="Griffith M.P."/>
            <person name="Snyder D.J."/>
            <person name="Cooper V.S."/>
            <person name="Mustapha M."/>
        </authorList>
    </citation>
    <scope>NUCLEOTIDE SEQUENCE [LARGE SCALE GENOMIC DNA]</scope>
    <source>
        <strain evidence="1 2">BC00020</strain>
    </source>
</reference>
<sequence length="152" mass="15121">MSKPNNDVLLIGGLALAAVFMMSRARPAVASAAGVARPVRSTGGLPWGFTGLPTGRVIGAITGGSNSPDLVAGAAPGGSMGGFFSTIDAVDNANAAVQSTYLSGLSGPVGLIPGSSSWLNSVGGAQSTFYLPDQVNAMQDPYAGFDNPNNYG</sequence>
<comment type="caution">
    <text evidence="1">The sequence shown here is derived from an EMBL/GenBank/DDBJ whole genome shotgun (WGS) entry which is preliminary data.</text>
</comment>
<protein>
    <submittedName>
        <fullName evidence="1">Uncharacterized protein</fullName>
    </submittedName>
</protein>
<name>A0ABS1APG8_BURVI</name>
<evidence type="ECO:0000313" key="1">
    <source>
        <dbReference type="EMBL" id="MBJ9686047.1"/>
    </source>
</evidence>
<accession>A0ABS1APG8</accession>
<dbReference type="EMBL" id="JADVKH010000004">
    <property type="protein sequence ID" value="MBJ9686047.1"/>
    <property type="molecule type" value="Genomic_DNA"/>
</dbReference>
<dbReference type="Proteomes" id="UP000808215">
    <property type="component" value="Unassembled WGS sequence"/>
</dbReference>